<dbReference type="GO" id="GO:0008270">
    <property type="term" value="F:zinc ion binding"/>
    <property type="evidence" value="ECO:0007669"/>
    <property type="project" value="InterPro"/>
</dbReference>
<dbReference type="SMART" id="SM00066">
    <property type="entry name" value="GAL4"/>
    <property type="match status" value="1"/>
</dbReference>
<keyword evidence="5" id="KW-0805">Transcription regulation</keyword>
<evidence type="ECO:0000313" key="15">
    <source>
        <dbReference type="Proteomes" id="UP000478008"/>
    </source>
</evidence>
<keyword evidence="4" id="KW-0862">Zinc</keyword>
<dbReference type="Proteomes" id="UP000478008">
    <property type="component" value="Unassembled WGS sequence"/>
</dbReference>
<evidence type="ECO:0000256" key="7">
    <source>
        <dbReference type="ARBA" id="ARBA00023163"/>
    </source>
</evidence>
<dbReference type="InterPro" id="IPR000014">
    <property type="entry name" value="PAS"/>
</dbReference>
<dbReference type="PANTHER" id="PTHR47659:SF8">
    <property type="entry name" value="GLUCOSE STARVATION MODULATOR PROTEIN 1"/>
    <property type="match status" value="1"/>
</dbReference>
<feature type="compositionally biased region" description="Polar residues" evidence="11">
    <location>
        <begin position="225"/>
        <end position="242"/>
    </location>
</feature>
<feature type="compositionally biased region" description="Polar residues" evidence="11">
    <location>
        <begin position="102"/>
        <end position="113"/>
    </location>
</feature>
<evidence type="ECO:0000256" key="2">
    <source>
        <dbReference type="ARBA" id="ARBA00010855"/>
    </source>
</evidence>
<accession>A0A7D9CX55</accession>
<reference evidence="14 15" key="1">
    <citation type="submission" date="2019-07" db="EMBL/GenBank/DDBJ databases">
        <authorList>
            <person name="Friedrich A."/>
            <person name="Schacherer J."/>
        </authorList>
    </citation>
    <scope>NUCLEOTIDE SEQUENCE [LARGE SCALE GENOMIC DNA]</scope>
</reference>
<dbReference type="InterPro" id="IPR036864">
    <property type="entry name" value="Zn2-C6_fun-type_DNA-bd_sf"/>
</dbReference>
<evidence type="ECO:0000259" key="12">
    <source>
        <dbReference type="PROSITE" id="PS50048"/>
    </source>
</evidence>
<dbReference type="InterPro" id="IPR056751">
    <property type="entry name" value="PAS_13"/>
</dbReference>
<feature type="region of interest" description="Disordered" evidence="11">
    <location>
        <begin position="217"/>
        <end position="246"/>
    </location>
</feature>
<dbReference type="InterPro" id="IPR050335">
    <property type="entry name" value="ERT1_acuK_gluconeogen_tf"/>
</dbReference>
<dbReference type="GO" id="GO:0000981">
    <property type="term" value="F:DNA-binding transcription factor activity, RNA polymerase II-specific"/>
    <property type="evidence" value="ECO:0007669"/>
    <property type="project" value="InterPro"/>
</dbReference>
<evidence type="ECO:0000256" key="10">
    <source>
        <dbReference type="ARBA" id="ARBA00039294"/>
    </source>
</evidence>
<evidence type="ECO:0000256" key="9">
    <source>
        <dbReference type="ARBA" id="ARBA00037336"/>
    </source>
</evidence>
<dbReference type="EMBL" id="CABFWN010000001">
    <property type="protein sequence ID" value="VUG16730.1"/>
    <property type="molecule type" value="Genomic_DNA"/>
</dbReference>
<feature type="domain" description="PAS" evidence="13">
    <location>
        <begin position="561"/>
        <end position="618"/>
    </location>
</feature>
<dbReference type="SUPFAM" id="SSF55785">
    <property type="entry name" value="PYP-like sensor domain (PAS domain)"/>
    <property type="match status" value="1"/>
</dbReference>
<evidence type="ECO:0000259" key="13">
    <source>
        <dbReference type="PROSITE" id="PS50112"/>
    </source>
</evidence>
<feature type="region of interest" description="Disordered" evidence="11">
    <location>
        <begin position="271"/>
        <end position="292"/>
    </location>
</feature>
<evidence type="ECO:0000256" key="6">
    <source>
        <dbReference type="ARBA" id="ARBA00023125"/>
    </source>
</evidence>
<dbReference type="GO" id="GO:0009267">
    <property type="term" value="P:cellular response to starvation"/>
    <property type="evidence" value="ECO:0007669"/>
    <property type="project" value="TreeGrafter"/>
</dbReference>
<feature type="compositionally biased region" description="Basic residues" evidence="11">
    <location>
        <begin position="90"/>
        <end position="101"/>
    </location>
</feature>
<evidence type="ECO:0000256" key="4">
    <source>
        <dbReference type="ARBA" id="ARBA00022833"/>
    </source>
</evidence>
<organism evidence="14 15">
    <name type="scientific">Dekkera bruxellensis</name>
    <name type="common">Brettanomyces custersii</name>
    <dbReference type="NCBI Taxonomy" id="5007"/>
    <lineage>
        <taxon>Eukaryota</taxon>
        <taxon>Fungi</taxon>
        <taxon>Dikarya</taxon>
        <taxon>Ascomycota</taxon>
        <taxon>Saccharomycotina</taxon>
        <taxon>Pichiomycetes</taxon>
        <taxon>Pichiales</taxon>
        <taxon>Pichiaceae</taxon>
        <taxon>Brettanomyces</taxon>
    </lineage>
</organism>
<dbReference type="CDD" id="cd00067">
    <property type="entry name" value="GAL4"/>
    <property type="match status" value="1"/>
</dbReference>
<evidence type="ECO:0000256" key="11">
    <source>
        <dbReference type="SAM" id="MobiDB-lite"/>
    </source>
</evidence>
<keyword evidence="8" id="KW-0539">Nucleus</keyword>
<protein>
    <recommendedName>
        <fullName evidence="10">Glucose starvation modulator protein 1</fullName>
    </recommendedName>
</protein>
<dbReference type="PROSITE" id="PS50048">
    <property type="entry name" value="ZN2_CY6_FUNGAL_2"/>
    <property type="match status" value="1"/>
</dbReference>
<dbReference type="PROSITE" id="PS00463">
    <property type="entry name" value="ZN2_CY6_FUNGAL_1"/>
    <property type="match status" value="1"/>
</dbReference>
<proteinExistence type="inferred from homology"/>
<dbReference type="GO" id="GO:0000977">
    <property type="term" value="F:RNA polymerase II transcription regulatory region sequence-specific DNA binding"/>
    <property type="evidence" value="ECO:0007669"/>
    <property type="project" value="TreeGrafter"/>
</dbReference>
<dbReference type="SUPFAM" id="SSF57701">
    <property type="entry name" value="Zn2/Cys6 DNA-binding domain"/>
    <property type="match status" value="1"/>
</dbReference>
<feature type="region of interest" description="Disordered" evidence="11">
    <location>
        <begin position="90"/>
        <end position="119"/>
    </location>
</feature>
<dbReference type="Gene3D" id="4.10.240.10">
    <property type="entry name" value="Zn(2)-C6 fungal-type DNA-binding domain"/>
    <property type="match status" value="1"/>
</dbReference>
<dbReference type="InterPro" id="IPR001138">
    <property type="entry name" value="Zn2Cys6_DnaBD"/>
</dbReference>
<comment type="subcellular location">
    <subcellularLocation>
        <location evidence="1">Nucleus</location>
    </subcellularLocation>
</comment>
<keyword evidence="6" id="KW-0238">DNA-binding</keyword>
<keyword evidence="3" id="KW-0479">Metal-binding</keyword>
<dbReference type="PANTHER" id="PTHR47659">
    <property type="entry name" value="ZN(II)2CYS6 TRANSCRIPTION FACTOR (EUROFUNG)-RELATED"/>
    <property type="match status" value="1"/>
</dbReference>
<feature type="domain" description="Zn(2)-C6 fungal-type" evidence="12">
    <location>
        <begin position="19"/>
        <end position="48"/>
    </location>
</feature>
<evidence type="ECO:0000256" key="5">
    <source>
        <dbReference type="ARBA" id="ARBA00023015"/>
    </source>
</evidence>
<comment type="function">
    <text evidence="9">Transcription factor which regulates nonfermentable carbon utilization.</text>
</comment>
<feature type="region of interest" description="Disordered" evidence="11">
    <location>
        <begin position="364"/>
        <end position="386"/>
    </location>
</feature>
<keyword evidence="7" id="KW-0804">Transcription</keyword>
<name>A0A7D9CX55_DEKBR</name>
<keyword evidence="15" id="KW-1185">Reference proteome</keyword>
<dbReference type="PROSITE" id="PS50112">
    <property type="entry name" value="PAS"/>
    <property type="match status" value="1"/>
</dbReference>
<dbReference type="Pfam" id="PF00172">
    <property type="entry name" value="Zn_clus"/>
    <property type="match status" value="1"/>
</dbReference>
<dbReference type="GO" id="GO:0005634">
    <property type="term" value="C:nucleus"/>
    <property type="evidence" value="ECO:0007669"/>
    <property type="project" value="UniProtKB-SubCell"/>
</dbReference>
<dbReference type="InterPro" id="IPR035965">
    <property type="entry name" value="PAS-like_dom_sf"/>
</dbReference>
<evidence type="ECO:0000256" key="3">
    <source>
        <dbReference type="ARBA" id="ARBA00022723"/>
    </source>
</evidence>
<dbReference type="AlphaFoldDB" id="A0A7D9CX55"/>
<sequence>MTKKLPPEIKINRRPTRVACEFCHSKHLQCDESRPCKNCVKRGLRNSCQDVVRKKKIKTQKGIGISLKKRKNPGELILRDLNMQKVNKGIPKKRGRKRKNTKASSKIFNQTHSESSKRDQIQQIDTVKQNYDETITPGSGMSKAILPYSISITTLNKLLSPLQDLPPLISDEQFSRQDFQREPGQTSKRSKIIDTTQTEAFQSDSPFISDYQIDIGQDKGRESHNGNIQQPPITQSDIQNKQEPGKTSGKFVDFTTELITKRSFQFAVAGNKDSNMGKTRGHDTPSDNQLNLSVSEIPTDNLNRLVTASEMTKGYPASISSSSLPNEQIKRISTDDSTKFGSTVGAKHDSDNIGLFSISMDQVPESNHSLGSSDAQSDSSGKNFISTSANDEYSKLTDLIRTNPASPSNELWKEISQGTDDGYIFLPYIEIDVEDNTMKTSYPNNNTPISNGNNARPIQQMPNTAREIPHDLQEEEDYTSPLIMRHLIKKPDDIYLTSIVKAYQYPKAYHALISYLKVRFNKEQLIEVAKSMAKYRPSFISATKSLYENDLIFTERSFQRTLLEYEHLINMSPSPTIIWRRTGEIVALTSEFATMTGYSKMSLLSKRTFIVELMDDESALRYFRSFSEMAFGDLNATYLTNCSIRKANEDKYLKCSCVWTIKRDVFDIPMLIVGQFLPVLF</sequence>
<comment type="similarity">
    <text evidence="2">Belongs to the ERT1/acuK family.</text>
</comment>
<evidence type="ECO:0000256" key="1">
    <source>
        <dbReference type="ARBA" id="ARBA00004123"/>
    </source>
</evidence>
<gene>
    <name evidence="14" type="primary">GSM1</name>
    <name evidence="14" type="ORF">DEBR0S1_24234G</name>
</gene>
<dbReference type="Pfam" id="PF24990">
    <property type="entry name" value="PAS_13"/>
    <property type="match status" value="1"/>
</dbReference>
<evidence type="ECO:0000313" key="14">
    <source>
        <dbReference type="EMBL" id="VUG16730.1"/>
    </source>
</evidence>
<evidence type="ECO:0000256" key="8">
    <source>
        <dbReference type="ARBA" id="ARBA00023242"/>
    </source>
</evidence>
<feature type="compositionally biased region" description="Low complexity" evidence="11">
    <location>
        <begin position="369"/>
        <end position="381"/>
    </location>
</feature>